<comment type="caution">
    <text evidence="2">The sequence shown here is derived from an EMBL/GenBank/DDBJ whole genome shotgun (WGS) entry which is preliminary data.</text>
</comment>
<reference evidence="2 3" key="1">
    <citation type="submission" date="2022-01" db="EMBL/GenBank/DDBJ databases">
        <title>Maritalea mediterranea sp. nov., isolated from marine plastic residues from the Malva-rosa beach (Valencia, Spain).</title>
        <authorList>
            <person name="Vidal-Verdu A."/>
            <person name="Molina-Menor E."/>
            <person name="Pascual J."/>
            <person name="Pereto J."/>
            <person name="Porcar M."/>
        </authorList>
    </citation>
    <scope>NUCLEOTIDE SEQUENCE [LARGE SCALE GENOMIC DNA]</scope>
    <source>
        <strain evidence="2 3">P4.10X</strain>
    </source>
</reference>
<evidence type="ECO:0000313" key="3">
    <source>
        <dbReference type="Proteomes" id="UP001201217"/>
    </source>
</evidence>
<evidence type="ECO:0000256" key="1">
    <source>
        <dbReference type="SAM" id="Phobius"/>
    </source>
</evidence>
<dbReference type="InterPro" id="IPR007047">
    <property type="entry name" value="Flp_Fap"/>
</dbReference>
<keyword evidence="1" id="KW-1133">Transmembrane helix</keyword>
<dbReference type="RefSeq" id="WP_236115190.1">
    <property type="nucleotide sequence ID" value="NZ_JAKGTI010000003.1"/>
</dbReference>
<name>A0ABS9EDJ1_9HYPH</name>
<feature type="transmembrane region" description="Helical" evidence="1">
    <location>
        <begin position="16"/>
        <end position="37"/>
    </location>
</feature>
<evidence type="ECO:0000313" key="2">
    <source>
        <dbReference type="EMBL" id="MCF4099496.1"/>
    </source>
</evidence>
<organism evidence="2 3">
    <name type="scientific">Maritalea mediterranea</name>
    <dbReference type="NCBI Taxonomy" id="2909667"/>
    <lineage>
        <taxon>Bacteria</taxon>
        <taxon>Pseudomonadati</taxon>
        <taxon>Pseudomonadota</taxon>
        <taxon>Alphaproteobacteria</taxon>
        <taxon>Hyphomicrobiales</taxon>
        <taxon>Devosiaceae</taxon>
        <taxon>Maritalea</taxon>
    </lineage>
</organism>
<keyword evidence="1" id="KW-0472">Membrane</keyword>
<proteinExistence type="predicted"/>
<keyword evidence="1" id="KW-0812">Transmembrane</keyword>
<accession>A0ABS9EDJ1</accession>
<keyword evidence="3" id="KW-1185">Reference proteome</keyword>
<gene>
    <name evidence="2" type="ORF">L1I42_13430</name>
</gene>
<protein>
    <submittedName>
        <fullName evidence="2">Flp family type IVb pilin</fullName>
    </submittedName>
</protein>
<dbReference type="Proteomes" id="UP001201217">
    <property type="component" value="Unassembled WGS sequence"/>
</dbReference>
<dbReference type="EMBL" id="JAKGTI010000003">
    <property type="protein sequence ID" value="MCF4099496.1"/>
    <property type="molecule type" value="Genomic_DNA"/>
</dbReference>
<sequence>MDTIKEFLTDESGATAIEYALIGSLVSVAIILGVSALSGNLEAVFNAVATAFSDAMSG</sequence>
<dbReference type="Pfam" id="PF04964">
    <property type="entry name" value="Flp_Fap"/>
    <property type="match status" value="1"/>
</dbReference>